<keyword evidence="1" id="KW-1133">Transmembrane helix</keyword>
<accession>E4XUM9</accession>
<evidence type="ECO:0000313" key="2">
    <source>
        <dbReference type="EMBL" id="CBY13426.1"/>
    </source>
</evidence>
<keyword evidence="3" id="KW-1185">Reference proteome</keyword>
<name>E4XUM9_OIKDI</name>
<organism evidence="2">
    <name type="scientific">Oikopleura dioica</name>
    <name type="common">Tunicate</name>
    <dbReference type="NCBI Taxonomy" id="34765"/>
    <lineage>
        <taxon>Eukaryota</taxon>
        <taxon>Metazoa</taxon>
        <taxon>Chordata</taxon>
        <taxon>Tunicata</taxon>
        <taxon>Appendicularia</taxon>
        <taxon>Copelata</taxon>
        <taxon>Oikopleuridae</taxon>
        <taxon>Oikopleura</taxon>
    </lineage>
</organism>
<protein>
    <submittedName>
        <fullName evidence="2">Uncharacterized protein</fullName>
    </submittedName>
</protein>
<sequence>MKISQAVSRYTPDVPSSREIAKVVNTGVKVFDKVVSKVSNSASGATKDKTGGLGRAILDKGQSFFSSSSEGSHPRSRAKEIADNVRGVSHYAEREGRDFAAAVDRNSGGFWDTAGKLLNSYQGTTAAPTTQPRGMDPILVGPIVFAVSTLVCVLLAFALFFLTVRYCARRRARRRISPEFQDLELAKLDSRHYSFA</sequence>
<keyword evidence="1" id="KW-0812">Transmembrane</keyword>
<evidence type="ECO:0000313" key="3">
    <source>
        <dbReference type="Proteomes" id="UP000001307"/>
    </source>
</evidence>
<proteinExistence type="predicted"/>
<keyword evidence="1" id="KW-0472">Membrane</keyword>
<evidence type="ECO:0000256" key="1">
    <source>
        <dbReference type="SAM" id="Phobius"/>
    </source>
</evidence>
<dbReference type="InParanoid" id="E4XUM9"/>
<dbReference type="EMBL" id="FN653186">
    <property type="protein sequence ID" value="CBY13426.1"/>
    <property type="molecule type" value="Genomic_DNA"/>
</dbReference>
<gene>
    <name evidence="2" type="ORF">GSOID_T00004738001</name>
</gene>
<feature type="transmembrane region" description="Helical" evidence="1">
    <location>
        <begin position="139"/>
        <end position="164"/>
    </location>
</feature>
<reference evidence="2" key="1">
    <citation type="journal article" date="2010" name="Science">
        <title>Plasticity of animal genome architecture unmasked by rapid evolution of a pelagic tunicate.</title>
        <authorList>
            <person name="Denoeud F."/>
            <person name="Henriet S."/>
            <person name="Mungpakdee S."/>
            <person name="Aury J.M."/>
            <person name="Da Silva C."/>
            <person name="Brinkmann H."/>
            <person name="Mikhaleva J."/>
            <person name="Olsen L.C."/>
            <person name="Jubin C."/>
            <person name="Canestro C."/>
            <person name="Bouquet J.M."/>
            <person name="Danks G."/>
            <person name="Poulain J."/>
            <person name="Campsteijn C."/>
            <person name="Adamski M."/>
            <person name="Cross I."/>
            <person name="Yadetie F."/>
            <person name="Muffato M."/>
            <person name="Louis A."/>
            <person name="Butcher S."/>
            <person name="Tsagkogeorga G."/>
            <person name="Konrad A."/>
            <person name="Singh S."/>
            <person name="Jensen M.F."/>
            <person name="Cong E.H."/>
            <person name="Eikeseth-Otteraa H."/>
            <person name="Noel B."/>
            <person name="Anthouard V."/>
            <person name="Porcel B.M."/>
            <person name="Kachouri-Lafond R."/>
            <person name="Nishino A."/>
            <person name="Ugolini M."/>
            <person name="Chourrout P."/>
            <person name="Nishida H."/>
            <person name="Aasland R."/>
            <person name="Huzurbazar S."/>
            <person name="Westhof E."/>
            <person name="Delsuc F."/>
            <person name="Lehrach H."/>
            <person name="Reinhardt R."/>
            <person name="Weissenbach J."/>
            <person name="Roy S.W."/>
            <person name="Artiguenave F."/>
            <person name="Postlethwait J.H."/>
            <person name="Manak J.R."/>
            <person name="Thompson E.M."/>
            <person name="Jaillon O."/>
            <person name="Du Pasquier L."/>
            <person name="Boudinot P."/>
            <person name="Liberles D.A."/>
            <person name="Volff J.N."/>
            <person name="Philippe H."/>
            <person name="Lenhard B."/>
            <person name="Roest Crollius H."/>
            <person name="Wincker P."/>
            <person name="Chourrout D."/>
        </authorList>
    </citation>
    <scope>NUCLEOTIDE SEQUENCE [LARGE SCALE GENOMIC DNA]</scope>
</reference>
<dbReference type="AlphaFoldDB" id="E4XUM9"/>
<dbReference type="Proteomes" id="UP000001307">
    <property type="component" value="Unassembled WGS sequence"/>
</dbReference>